<dbReference type="GO" id="GO:0005886">
    <property type="term" value="C:plasma membrane"/>
    <property type="evidence" value="ECO:0007669"/>
    <property type="project" value="UniProtKB-SubCell"/>
</dbReference>
<keyword evidence="2" id="KW-0813">Transport</keyword>
<dbReference type="PIRSF" id="PIRSF006603">
    <property type="entry name" value="DinF"/>
    <property type="match status" value="1"/>
</dbReference>
<gene>
    <name evidence="11" type="ORF">L21SP2_3344</name>
</gene>
<keyword evidence="8 10" id="KW-0472">Membrane</keyword>
<feature type="transmembrane region" description="Helical" evidence="10">
    <location>
        <begin position="90"/>
        <end position="109"/>
    </location>
</feature>
<feature type="transmembrane region" description="Helical" evidence="10">
    <location>
        <begin position="385"/>
        <end position="406"/>
    </location>
</feature>
<dbReference type="GO" id="GO:0042910">
    <property type="term" value="F:xenobiotic transmembrane transporter activity"/>
    <property type="evidence" value="ECO:0007669"/>
    <property type="project" value="InterPro"/>
</dbReference>
<dbReference type="EMBL" id="CP006939">
    <property type="protein sequence ID" value="AHC16682.1"/>
    <property type="molecule type" value="Genomic_DNA"/>
</dbReference>
<keyword evidence="6 10" id="KW-1133">Transmembrane helix</keyword>
<feature type="transmembrane region" description="Helical" evidence="10">
    <location>
        <begin position="351"/>
        <end position="373"/>
    </location>
</feature>
<dbReference type="InterPro" id="IPR002528">
    <property type="entry name" value="MATE_fam"/>
</dbReference>
<organism evidence="11 12">
    <name type="scientific">Salinispira pacifica</name>
    <dbReference type="NCBI Taxonomy" id="1307761"/>
    <lineage>
        <taxon>Bacteria</taxon>
        <taxon>Pseudomonadati</taxon>
        <taxon>Spirochaetota</taxon>
        <taxon>Spirochaetia</taxon>
        <taxon>Spirochaetales</taxon>
        <taxon>Spirochaetaceae</taxon>
        <taxon>Salinispira</taxon>
    </lineage>
</organism>
<keyword evidence="7" id="KW-0406">Ion transport</keyword>
<evidence type="ECO:0000256" key="10">
    <source>
        <dbReference type="SAM" id="Phobius"/>
    </source>
</evidence>
<evidence type="ECO:0000256" key="7">
    <source>
        <dbReference type="ARBA" id="ARBA00023065"/>
    </source>
</evidence>
<dbReference type="GO" id="GO:0015297">
    <property type="term" value="F:antiporter activity"/>
    <property type="evidence" value="ECO:0007669"/>
    <property type="project" value="UniProtKB-KW"/>
</dbReference>
<reference evidence="11 12" key="1">
    <citation type="journal article" date="2015" name="Stand. Genomic Sci.">
        <title>Complete genome sequence and description of Salinispira pacifica gen. nov., sp. nov., a novel spirochaete isolated form a hypersaline microbial mat.</title>
        <authorList>
            <person name="Ben Hania W."/>
            <person name="Joseph M."/>
            <person name="Schumann P."/>
            <person name="Bunk B."/>
            <person name="Fiebig A."/>
            <person name="Sproer C."/>
            <person name="Klenk H.P."/>
            <person name="Fardeau M.L."/>
            <person name="Spring S."/>
        </authorList>
    </citation>
    <scope>NUCLEOTIDE SEQUENCE [LARGE SCALE GENOMIC DNA]</scope>
    <source>
        <strain evidence="11 12">L21-RPul-D2</strain>
    </source>
</reference>
<evidence type="ECO:0000256" key="9">
    <source>
        <dbReference type="ARBA" id="ARBA00031636"/>
    </source>
</evidence>
<dbReference type="eggNOG" id="COG0534">
    <property type="taxonomic scope" value="Bacteria"/>
</dbReference>
<evidence type="ECO:0000256" key="2">
    <source>
        <dbReference type="ARBA" id="ARBA00022448"/>
    </source>
</evidence>
<keyword evidence="3" id="KW-0050">Antiport</keyword>
<evidence type="ECO:0000256" key="3">
    <source>
        <dbReference type="ARBA" id="ARBA00022449"/>
    </source>
</evidence>
<feature type="transmembrane region" description="Helical" evidence="10">
    <location>
        <begin position="412"/>
        <end position="432"/>
    </location>
</feature>
<sequence>MYRNLKDLLRLTWPLLAAMMAGRLFGIVDVAMVGSLGTEGIAGLSLGLTYYNLFYYIVVFAFLQSNLIHFAKYSSPEKGASLRNYISHEIILGILLSLLGLLLLGPTLWGLRFLTDSPQVLYHSRRYLLIRTIGVLPMFLMAMYSKLLIAVERNQLLPVFTVISLAFNVFFNWIFIYGNLGFRSLGVLGAGLASVLSMIIHSAILIWYFKYVTRNFQAGTKPFTFSPAILKERFELSFTIMQSRLFEQGSWTVFVSIISGISPLALSIHEICMRVKDFILMLSGPVRDVTMSQVSKKIEKKQEGAAKQSCITGAVFLTVVMGTLGMVMIFFPEPFLRLFTDTAEVIEMGKGLFLIMGLYQIADALFISFQGGLLGMADVKFVRDINILSGWLFMVPLVLLFIHVFGWGVYGAWAAFALTIVIRAVIFAVRFLQRSWIPEAPPAAEA</sequence>
<dbReference type="NCBIfam" id="TIGR00797">
    <property type="entry name" value="matE"/>
    <property type="match status" value="1"/>
</dbReference>
<dbReference type="KEGG" id="slr:L21SP2_3344"/>
<dbReference type="STRING" id="1307761.L21SP2_3344"/>
<dbReference type="InterPro" id="IPR048279">
    <property type="entry name" value="MdtK-like"/>
</dbReference>
<dbReference type="OrthoDB" id="62420at2"/>
<evidence type="ECO:0000256" key="5">
    <source>
        <dbReference type="ARBA" id="ARBA00022692"/>
    </source>
</evidence>
<dbReference type="AlphaFoldDB" id="V5WLE2"/>
<feature type="transmembrane region" description="Helical" evidence="10">
    <location>
        <begin position="188"/>
        <end position="209"/>
    </location>
</feature>
<feature type="transmembrane region" description="Helical" evidence="10">
    <location>
        <begin position="129"/>
        <end position="149"/>
    </location>
</feature>
<dbReference type="HOGENOM" id="CLU_012893_6_3_12"/>
<feature type="transmembrane region" description="Helical" evidence="10">
    <location>
        <begin position="310"/>
        <end position="331"/>
    </location>
</feature>
<evidence type="ECO:0000256" key="1">
    <source>
        <dbReference type="ARBA" id="ARBA00004651"/>
    </source>
</evidence>
<evidence type="ECO:0000313" key="11">
    <source>
        <dbReference type="EMBL" id="AHC16682.1"/>
    </source>
</evidence>
<dbReference type="GO" id="GO:0006811">
    <property type="term" value="P:monoatomic ion transport"/>
    <property type="evidence" value="ECO:0007669"/>
    <property type="project" value="UniProtKB-KW"/>
</dbReference>
<keyword evidence="12" id="KW-1185">Reference proteome</keyword>
<protein>
    <recommendedName>
        <fullName evidence="9">Multidrug-efflux transporter</fullName>
    </recommendedName>
</protein>
<evidence type="ECO:0000256" key="8">
    <source>
        <dbReference type="ARBA" id="ARBA00023136"/>
    </source>
</evidence>
<dbReference type="RefSeq" id="WP_024269570.1">
    <property type="nucleotide sequence ID" value="NC_023035.1"/>
</dbReference>
<dbReference type="PANTHER" id="PTHR43298:SF2">
    <property type="entry name" value="FMN_FAD EXPORTER YEEO-RELATED"/>
    <property type="match status" value="1"/>
</dbReference>
<dbReference type="PANTHER" id="PTHR43298">
    <property type="entry name" value="MULTIDRUG RESISTANCE PROTEIN NORM-RELATED"/>
    <property type="match status" value="1"/>
</dbReference>
<accession>V5WLE2</accession>
<evidence type="ECO:0000313" key="12">
    <source>
        <dbReference type="Proteomes" id="UP000018680"/>
    </source>
</evidence>
<proteinExistence type="predicted"/>
<comment type="subcellular location">
    <subcellularLocation>
        <location evidence="1">Cell membrane</location>
        <topology evidence="1">Multi-pass membrane protein</topology>
    </subcellularLocation>
</comment>
<evidence type="ECO:0000256" key="4">
    <source>
        <dbReference type="ARBA" id="ARBA00022475"/>
    </source>
</evidence>
<dbReference type="Proteomes" id="UP000018680">
    <property type="component" value="Chromosome"/>
</dbReference>
<feature type="transmembrane region" description="Helical" evidence="10">
    <location>
        <begin position="156"/>
        <end position="176"/>
    </location>
</feature>
<evidence type="ECO:0000256" key="6">
    <source>
        <dbReference type="ARBA" id="ARBA00022989"/>
    </source>
</evidence>
<dbReference type="Pfam" id="PF01554">
    <property type="entry name" value="MatE"/>
    <property type="match status" value="2"/>
</dbReference>
<keyword evidence="4" id="KW-1003">Cell membrane</keyword>
<dbReference type="InterPro" id="IPR050222">
    <property type="entry name" value="MATE_MdtK"/>
</dbReference>
<keyword evidence="5 10" id="KW-0812">Transmembrane</keyword>
<name>V5WLE2_9SPIO</name>
<feature type="transmembrane region" description="Helical" evidence="10">
    <location>
        <begin position="12"/>
        <end position="33"/>
    </location>
</feature>